<comment type="similarity">
    <text evidence="1 6">Belongs to the Cob(I)alamin adenosyltransferase family.</text>
</comment>
<evidence type="ECO:0000259" key="8">
    <source>
        <dbReference type="Pfam" id="PF01923"/>
    </source>
</evidence>
<comment type="catalytic activity">
    <reaction evidence="6">
        <text>2 cob(II)yrinate a,c diamide + reduced [electron-transfer flavoprotein] + 2 ATP = 2 adenosylcob(III)yrinate a,c-diamide + 2 triphosphate + oxidized [electron-transfer flavoprotein] + 3 H(+)</text>
        <dbReference type="Rhea" id="RHEA:11528"/>
        <dbReference type="Rhea" id="RHEA-COMP:10685"/>
        <dbReference type="Rhea" id="RHEA-COMP:10686"/>
        <dbReference type="ChEBI" id="CHEBI:15378"/>
        <dbReference type="ChEBI" id="CHEBI:18036"/>
        <dbReference type="ChEBI" id="CHEBI:30616"/>
        <dbReference type="ChEBI" id="CHEBI:57692"/>
        <dbReference type="ChEBI" id="CHEBI:58307"/>
        <dbReference type="ChEBI" id="CHEBI:58503"/>
        <dbReference type="ChEBI" id="CHEBI:58537"/>
        <dbReference type="EC" id="2.5.1.17"/>
    </reaction>
</comment>
<keyword evidence="6" id="KW-0169">Cobalamin biosynthesis</keyword>
<dbReference type="PANTHER" id="PTHR12213:SF0">
    <property type="entry name" value="CORRINOID ADENOSYLTRANSFERASE MMAB"/>
    <property type="match status" value="1"/>
</dbReference>
<sequence>MSDTDTAPPRTRVTTRTGDRGRTGLGMGARVSKADPRVEAYGTVDEANSAIGLLRTMLAGRADRQQLDARLRAIQVDLFNVAADLSMPGAAGDDLRLTAAPMERIEVEMDAMNEALPRLANFILPTGQGMAAAQAHVARTVVRRAERRLVRLMEAEPDAVNPEVLRYLNRLADYCFVLARHLNDKGAADDVWAPRGLR</sequence>
<dbReference type="UniPathway" id="UPA00148">
    <property type="reaction ID" value="UER00233"/>
</dbReference>
<dbReference type="Gene3D" id="1.20.1200.10">
    <property type="entry name" value="Cobalamin adenosyltransferase-like"/>
    <property type="match status" value="1"/>
</dbReference>
<organism evidence="9 10">
    <name type="scientific">Rhodothalassium salexigens DSM 2132</name>
    <dbReference type="NCBI Taxonomy" id="1188247"/>
    <lineage>
        <taxon>Bacteria</taxon>
        <taxon>Pseudomonadati</taxon>
        <taxon>Pseudomonadota</taxon>
        <taxon>Alphaproteobacteria</taxon>
        <taxon>Rhodothalassiales</taxon>
        <taxon>Rhodothalassiaceae</taxon>
        <taxon>Rhodothalassium</taxon>
    </lineage>
</organism>
<dbReference type="InParanoid" id="A0A4R2PIN0"/>
<dbReference type="InterPro" id="IPR036451">
    <property type="entry name" value="CblAdoTrfase-like_sf"/>
</dbReference>
<feature type="region of interest" description="Disordered" evidence="7">
    <location>
        <begin position="1"/>
        <end position="28"/>
    </location>
</feature>
<evidence type="ECO:0000256" key="2">
    <source>
        <dbReference type="ARBA" id="ARBA00011233"/>
    </source>
</evidence>
<evidence type="ECO:0000313" key="9">
    <source>
        <dbReference type="EMBL" id="TCP35333.1"/>
    </source>
</evidence>
<keyword evidence="3 6" id="KW-0808">Transferase</keyword>
<keyword evidence="10" id="KW-1185">Reference proteome</keyword>
<dbReference type="InterPro" id="IPR016030">
    <property type="entry name" value="CblAdoTrfase-like"/>
</dbReference>
<dbReference type="InterPro" id="IPR029499">
    <property type="entry name" value="PduO-typ"/>
</dbReference>
<dbReference type="Pfam" id="PF01923">
    <property type="entry name" value="Cob_adeno_trans"/>
    <property type="match status" value="1"/>
</dbReference>
<evidence type="ECO:0000256" key="5">
    <source>
        <dbReference type="ARBA" id="ARBA00022840"/>
    </source>
</evidence>
<dbReference type="Proteomes" id="UP000295399">
    <property type="component" value="Unassembled WGS sequence"/>
</dbReference>
<dbReference type="FunFam" id="1.20.1200.10:FF:000001">
    <property type="entry name" value="Cob(I)yrinic acid a,c-diamide adenosyltransferase"/>
    <property type="match status" value="1"/>
</dbReference>
<accession>A0A4R2PIN0</accession>
<proteinExistence type="inferred from homology"/>
<protein>
    <recommendedName>
        <fullName evidence="6">Corrinoid adenosyltransferase</fullName>
        <ecNumber evidence="6">2.5.1.17</ecNumber>
    </recommendedName>
    <alternativeName>
        <fullName evidence="6">Cob(II)alamin adenosyltransferase</fullName>
    </alternativeName>
    <alternativeName>
        <fullName evidence="6">Cob(II)yrinic acid a,c-diamide adenosyltransferase</fullName>
    </alternativeName>
    <alternativeName>
        <fullName evidence="6">Cobinamide/cobalamin adenosyltransferase</fullName>
    </alternativeName>
</protein>
<dbReference type="EC" id="2.5.1.17" evidence="6"/>
<dbReference type="GO" id="GO:0009236">
    <property type="term" value="P:cobalamin biosynthetic process"/>
    <property type="evidence" value="ECO:0007669"/>
    <property type="project" value="UniProtKB-UniRule"/>
</dbReference>
<keyword evidence="5 6" id="KW-0067">ATP-binding</keyword>
<dbReference type="GO" id="GO:0008817">
    <property type="term" value="F:corrinoid adenosyltransferase activity"/>
    <property type="evidence" value="ECO:0007669"/>
    <property type="project" value="UniProtKB-UniRule"/>
</dbReference>
<name>A0A4R2PIN0_RHOSA</name>
<dbReference type="RefSeq" id="WP_132708229.1">
    <property type="nucleotide sequence ID" value="NZ_JACIGF010000004.1"/>
</dbReference>
<dbReference type="SUPFAM" id="SSF89028">
    <property type="entry name" value="Cobalamin adenosyltransferase-like"/>
    <property type="match status" value="1"/>
</dbReference>
<comment type="pathway">
    <text evidence="6">Cofactor biosynthesis; adenosylcobalamin biosynthesis; adenosylcobalamin from cob(II)yrinate a,c-diamide: step 2/7.</text>
</comment>
<evidence type="ECO:0000256" key="6">
    <source>
        <dbReference type="RuleBase" id="RU366026"/>
    </source>
</evidence>
<dbReference type="GO" id="GO:0005524">
    <property type="term" value="F:ATP binding"/>
    <property type="evidence" value="ECO:0007669"/>
    <property type="project" value="UniProtKB-UniRule"/>
</dbReference>
<comment type="subunit">
    <text evidence="2">Homotrimer.</text>
</comment>
<comment type="caution">
    <text evidence="9">The sequence shown here is derived from an EMBL/GenBank/DDBJ whole genome shotgun (WGS) entry which is preliminary data.</text>
</comment>
<comment type="catalytic activity">
    <reaction evidence="6">
        <text>2 cob(II)alamin + reduced [electron-transfer flavoprotein] + 2 ATP = 2 adenosylcob(III)alamin + 2 triphosphate + oxidized [electron-transfer flavoprotein] + 3 H(+)</text>
        <dbReference type="Rhea" id="RHEA:28671"/>
        <dbReference type="Rhea" id="RHEA-COMP:10685"/>
        <dbReference type="Rhea" id="RHEA-COMP:10686"/>
        <dbReference type="ChEBI" id="CHEBI:15378"/>
        <dbReference type="ChEBI" id="CHEBI:16304"/>
        <dbReference type="ChEBI" id="CHEBI:18036"/>
        <dbReference type="ChEBI" id="CHEBI:18408"/>
        <dbReference type="ChEBI" id="CHEBI:30616"/>
        <dbReference type="ChEBI" id="CHEBI:57692"/>
        <dbReference type="ChEBI" id="CHEBI:58307"/>
        <dbReference type="EC" id="2.5.1.17"/>
    </reaction>
</comment>
<evidence type="ECO:0000256" key="1">
    <source>
        <dbReference type="ARBA" id="ARBA00007487"/>
    </source>
</evidence>
<feature type="domain" description="Cobalamin adenosyltransferase-like" evidence="8">
    <location>
        <begin position="14"/>
        <end position="181"/>
    </location>
</feature>
<dbReference type="AlphaFoldDB" id="A0A4R2PIN0"/>
<evidence type="ECO:0000256" key="3">
    <source>
        <dbReference type="ARBA" id="ARBA00022679"/>
    </source>
</evidence>
<dbReference type="PANTHER" id="PTHR12213">
    <property type="entry name" value="CORRINOID ADENOSYLTRANSFERASE"/>
    <property type="match status" value="1"/>
</dbReference>
<dbReference type="NCBIfam" id="TIGR00636">
    <property type="entry name" value="PduO_Nterm"/>
    <property type="match status" value="1"/>
</dbReference>
<evidence type="ECO:0000256" key="7">
    <source>
        <dbReference type="SAM" id="MobiDB-lite"/>
    </source>
</evidence>
<evidence type="ECO:0000256" key="4">
    <source>
        <dbReference type="ARBA" id="ARBA00022741"/>
    </source>
</evidence>
<reference evidence="9 10" key="1">
    <citation type="submission" date="2019-03" db="EMBL/GenBank/DDBJ databases">
        <title>Genomic Encyclopedia of Type Strains, Phase IV (KMG-IV): sequencing the most valuable type-strain genomes for metagenomic binning, comparative biology and taxonomic classification.</title>
        <authorList>
            <person name="Goeker M."/>
        </authorList>
    </citation>
    <scope>NUCLEOTIDE SEQUENCE [LARGE SCALE GENOMIC DNA]</scope>
    <source>
        <strain evidence="9 10">DSM 2132</strain>
    </source>
</reference>
<gene>
    <name evidence="9" type="ORF">EV659_104185</name>
</gene>
<dbReference type="OrthoDB" id="9778896at2"/>
<evidence type="ECO:0000313" key="10">
    <source>
        <dbReference type="Proteomes" id="UP000295399"/>
    </source>
</evidence>
<dbReference type="EMBL" id="SLXO01000004">
    <property type="protein sequence ID" value="TCP35333.1"/>
    <property type="molecule type" value="Genomic_DNA"/>
</dbReference>
<keyword evidence="4 6" id="KW-0547">Nucleotide-binding</keyword>